<feature type="region of interest" description="Disordered" evidence="1">
    <location>
        <begin position="299"/>
        <end position="329"/>
    </location>
</feature>
<dbReference type="EMBL" id="CP056069">
    <property type="protein sequence ID" value="UVC49520.1"/>
    <property type="molecule type" value="Genomic_DNA"/>
</dbReference>
<feature type="compositionally biased region" description="Polar residues" evidence="1">
    <location>
        <begin position="79"/>
        <end position="109"/>
    </location>
</feature>
<dbReference type="Proteomes" id="UP000244811">
    <property type="component" value="Chromosome 1"/>
</dbReference>
<reference evidence="2" key="1">
    <citation type="submission" date="2022-07" db="EMBL/GenBank/DDBJ databases">
        <title>Evaluation of T. orientalis genome assembly methods using nanopore sequencing and analysis of variation between genomes.</title>
        <authorList>
            <person name="Yam J."/>
            <person name="Micallef M.L."/>
            <person name="Liu M."/>
            <person name="Djordjevic S.P."/>
            <person name="Bogema D.R."/>
            <person name="Jenkins C."/>
        </authorList>
    </citation>
    <scope>NUCLEOTIDE SEQUENCE</scope>
    <source>
        <strain evidence="2">Goon Nure</strain>
    </source>
</reference>
<evidence type="ECO:0000256" key="1">
    <source>
        <dbReference type="SAM" id="MobiDB-lite"/>
    </source>
</evidence>
<protein>
    <submittedName>
        <fullName evidence="2">Uncharacterized protein</fullName>
    </submittedName>
</protein>
<proteinExistence type="predicted"/>
<accession>A0A976SIQ8</accession>
<evidence type="ECO:0000313" key="2">
    <source>
        <dbReference type="EMBL" id="UVC49520.1"/>
    </source>
</evidence>
<gene>
    <name evidence="2" type="ORF">MACK_003358</name>
</gene>
<name>A0A976SIQ8_THEOR</name>
<evidence type="ECO:0000313" key="3">
    <source>
        <dbReference type="Proteomes" id="UP000244811"/>
    </source>
</evidence>
<feature type="region of interest" description="Disordered" evidence="1">
    <location>
        <begin position="79"/>
        <end position="135"/>
    </location>
</feature>
<dbReference type="AlphaFoldDB" id="A0A976SIQ8"/>
<feature type="compositionally biased region" description="Basic and acidic residues" evidence="1">
    <location>
        <begin position="299"/>
        <end position="310"/>
    </location>
</feature>
<organism evidence="2 3">
    <name type="scientific">Theileria orientalis</name>
    <dbReference type="NCBI Taxonomy" id="68886"/>
    <lineage>
        <taxon>Eukaryota</taxon>
        <taxon>Sar</taxon>
        <taxon>Alveolata</taxon>
        <taxon>Apicomplexa</taxon>
        <taxon>Aconoidasida</taxon>
        <taxon>Piroplasmida</taxon>
        <taxon>Theileriidae</taxon>
        <taxon>Theileria</taxon>
    </lineage>
</organism>
<sequence length="489" mass="54830">MSLNLELHEKAIKFAERICGPNCERCKLALQENLEIRARLYCDSLKRAREESDDSEIYYDAIEFDPDYLPVDFFKSSYKGPSNSTPSEVNNSNTKQSDNANKPRSSNDPGTPELLISPSIEPPAKRKNQNTLGLTKKDAQDLLDAIIRRADRYQKRRKKMNYAKDPKKVKPVKYELPDYIRNQDWSTLNSINYLESIKYLKRPGDDKQVAQEQAKTVETETPAEGLANIQNNIASQTDVGPSPTLEEGVVQDISRQKEYQQLSQDQPKDLEVKEPSAIFGSLDSICYLFHKSKEQEEVKEKVQELPKDDVGTEESEQIDDSTSEQEPQEQFDLLETTLTENEPEFSGKVAQQVSVLEPKKDNLIDISDKINLPIPHGNPLFAPKQDDSSISEPKTDGANIFGQSFTAGQTTSVAPPPIIFGSTQHTQLQQPQQPQLQALARHHYGSHLCLTHSGVNSSGVGADAEGDEDGEVTNDTDNSINIYNLINYI</sequence>
<feature type="compositionally biased region" description="Acidic residues" evidence="1">
    <location>
        <begin position="311"/>
        <end position="329"/>
    </location>
</feature>